<protein>
    <submittedName>
        <fullName evidence="3">Uncharacterized protein</fullName>
    </submittedName>
</protein>
<dbReference type="PANTHER" id="PTHR33868:SF2">
    <property type="entry name" value="EXPRESSED PROTEIN"/>
    <property type="match status" value="1"/>
</dbReference>
<evidence type="ECO:0000256" key="2">
    <source>
        <dbReference type="SAM" id="Phobius"/>
    </source>
</evidence>
<organism evidence="3 5">
    <name type="scientific">Vanilla planifolia</name>
    <name type="common">Vanilla</name>
    <dbReference type="NCBI Taxonomy" id="51239"/>
    <lineage>
        <taxon>Eukaryota</taxon>
        <taxon>Viridiplantae</taxon>
        <taxon>Streptophyta</taxon>
        <taxon>Embryophyta</taxon>
        <taxon>Tracheophyta</taxon>
        <taxon>Spermatophyta</taxon>
        <taxon>Magnoliopsida</taxon>
        <taxon>Liliopsida</taxon>
        <taxon>Asparagales</taxon>
        <taxon>Orchidaceae</taxon>
        <taxon>Vanilloideae</taxon>
        <taxon>Vanilleae</taxon>
        <taxon>Vanilla</taxon>
    </lineage>
</organism>
<evidence type="ECO:0000313" key="5">
    <source>
        <dbReference type="Proteomes" id="UP000636800"/>
    </source>
</evidence>
<keyword evidence="2" id="KW-0472">Membrane</keyword>
<comment type="caution">
    <text evidence="3">The sequence shown here is derived from an EMBL/GenBank/DDBJ whole genome shotgun (WGS) entry which is preliminary data.</text>
</comment>
<dbReference type="AlphaFoldDB" id="A0A835UAV8"/>
<dbReference type="EMBL" id="JADCNL010000013">
    <property type="protein sequence ID" value="KAG0454852.1"/>
    <property type="molecule type" value="Genomic_DNA"/>
</dbReference>
<accession>A0A835UAV8</accession>
<dbReference type="PANTHER" id="PTHR33868">
    <property type="entry name" value="EXPRESSED PROTEIN"/>
    <property type="match status" value="1"/>
</dbReference>
<gene>
    <name evidence="4" type="ORF">HPP92_023790</name>
    <name evidence="3" type="ORF">HPP92_024144</name>
</gene>
<feature type="transmembrane region" description="Helical" evidence="2">
    <location>
        <begin position="436"/>
        <end position="457"/>
    </location>
</feature>
<dbReference type="Proteomes" id="UP000639772">
    <property type="component" value="Chromosome 13"/>
</dbReference>
<keyword evidence="5" id="KW-1185">Reference proteome</keyword>
<dbReference type="Proteomes" id="UP000636800">
    <property type="component" value="Chromosome 13"/>
</dbReference>
<evidence type="ECO:0000313" key="3">
    <source>
        <dbReference type="EMBL" id="KAG0454852.1"/>
    </source>
</evidence>
<reference evidence="5 6" key="1">
    <citation type="journal article" date="2020" name="Nat. Food">
        <title>A phased Vanilla planifolia genome enables genetic improvement of flavour and production.</title>
        <authorList>
            <person name="Hasing T."/>
            <person name="Tang H."/>
            <person name="Brym M."/>
            <person name="Khazi F."/>
            <person name="Huang T."/>
            <person name="Chambers A.H."/>
        </authorList>
    </citation>
    <scope>NUCLEOTIDE SEQUENCE [LARGE SCALE GENOMIC DNA]</scope>
    <source>
        <tissue evidence="3">Leaf</tissue>
    </source>
</reference>
<keyword evidence="2" id="KW-1133">Transmembrane helix</keyword>
<name>A0A835UAV8_VANPL</name>
<feature type="region of interest" description="Disordered" evidence="1">
    <location>
        <begin position="96"/>
        <end position="116"/>
    </location>
</feature>
<evidence type="ECO:0000313" key="6">
    <source>
        <dbReference type="Proteomes" id="UP000639772"/>
    </source>
</evidence>
<dbReference type="OrthoDB" id="1920951at2759"/>
<evidence type="ECO:0000313" key="4">
    <source>
        <dbReference type="EMBL" id="KAG0456002.1"/>
    </source>
</evidence>
<keyword evidence="2" id="KW-0812">Transmembrane</keyword>
<dbReference type="EMBL" id="JADCNM010000013">
    <property type="protein sequence ID" value="KAG0456002.1"/>
    <property type="molecule type" value="Genomic_DNA"/>
</dbReference>
<sequence length="458" mass="51828">MREIMAAAEARAGWQRAANRCLVQEDAKRAPKLACCPSSSSSQQCDSNNESATNGQDKCISNFVPLNWNHMNSNLPPDTKWWLQIQPNHGCQKEMTYDQKESLPDESGDSEESLNPASCTVDEMRHDELMQTNNKNDCPSESFWVMSAISTEQDSEAGIQDLKDVSSSFSQQFLNPKVDLGDCFFESEHFVMKTVHNLSSKQMDIPLLDLDVPWEENNRPEPWWLVSHKEQLASLVAQKSLENIENCDLPRPAHIRRNPFSSLESHEGKWVFPSQSYVDASMCCPLDYPKKNSTSKDMDGKYLFLDHANGTTLEDKNLQSLSPGSNPSRSQLLEALCHSQTRARKAEMEAQKAHDEKNHIVKLLFKQASHLFAYKQWLQLLQLESLCLQLRIKDHQLSTILPLLPWMPSKGKPMAKHSHDPRRKGKKHKKCRLCKYAFLLAVGVGLAGVGLLLGCCFS</sequence>
<proteinExistence type="predicted"/>
<evidence type="ECO:0000256" key="1">
    <source>
        <dbReference type="SAM" id="MobiDB-lite"/>
    </source>
</evidence>